<dbReference type="RefSeq" id="WP_116703320.1">
    <property type="nucleotide sequence ID" value="NZ_QUWV01000085.1"/>
</dbReference>
<sequence>MSNPPELVPDFDRLPEPGEISQIATWLAEARLDSLELSNDAGLRLRIRVPAAAAPVEKGMASEPAMPQAEAGEGTVTVRAPYFGKLCLTHPMRDSVFAPVGATVGQDDVVALLTLGSLQVPVRAPVGGVVEQVVAQPDELLGYGAAILQIRPDQD</sequence>
<dbReference type="Proteomes" id="UP000262371">
    <property type="component" value="Unassembled WGS sequence"/>
</dbReference>
<dbReference type="OrthoDB" id="7282278at2"/>
<evidence type="ECO:0000313" key="3">
    <source>
        <dbReference type="Proteomes" id="UP000262371"/>
    </source>
</evidence>
<evidence type="ECO:0000259" key="1">
    <source>
        <dbReference type="Pfam" id="PF00364"/>
    </source>
</evidence>
<accession>A0A371YZC0</accession>
<dbReference type="SUPFAM" id="SSF51230">
    <property type="entry name" value="Single hybrid motif"/>
    <property type="match status" value="1"/>
</dbReference>
<gene>
    <name evidence="2" type="ORF">DY926_10495</name>
</gene>
<dbReference type="EMBL" id="QUWV01000085">
    <property type="protein sequence ID" value="RFD19590.1"/>
    <property type="molecule type" value="Genomic_DNA"/>
</dbReference>
<evidence type="ECO:0000313" key="2">
    <source>
        <dbReference type="EMBL" id="RFD19590.1"/>
    </source>
</evidence>
<reference evidence="2 3" key="1">
    <citation type="submission" date="2018-08" db="EMBL/GenBank/DDBJ databases">
        <title>Komagataeibacter sp. AV 382.</title>
        <authorList>
            <person name="Skraban J."/>
            <person name="Trcek J."/>
        </authorList>
    </citation>
    <scope>NUCLEOTIDE SEQUENCE [LARGE SCALE GENOMIC DNA]</scope>
    <source>
        <strain evidence="2 3">AV 382</strain>
    </source>
</reference>
<dbReference type="AlphaFoldDB" id="A0A371YZC0"/>
<keyword evidence="3" id="KW-1185">Reference proteome</keyword>
<feature type="domain" description="Lipoyl-binding" evidence="1">
    <location>
        <begin position="77"/>
        <end position="150"/>
    </location>
</feature>
<dbReference type="InterPro" id="IPR011053">
    <property type="entry name" value="Single_hybrid_motif"/>
</dbReference>
<name>A0A371YZC0_9PROT</name>
<proteinExistence type="predicted"/>
<dbReference type="InterPro" id="IPR000089">
    <property type="entry name" value="Biotin_lipoyl"/>
</dbReference>
<protein>
    <recommendedName>
        <fullName evidence="1">Lipoyl-binding domain-containing protein</fullName>
    </recommendedName>
</protein>
<dbReference type="Pfam" id="PF00364">
    <property type="entry name" value="Biotin_lipoyl"/>
    <property type="match status" value="1"/>
</dbReference>
<organism evidence="2 3">
    <name type="scientific">Komagataeibacter melaceti</name>
    <dbReference type="NCBI Taxonomy" id="2766577"/>
    <lineage>
        <taxon>Bacteria</taxon>
        <taxon>Pseudomonadati</taxon>
        <taxon>Pseudomonadota</taxon>
        <taxon>Alphaproteobacteria</taxon>
        <taxon>Acetobacterales</taxon>
        <taxon>Acetobacteraceae</taxon>
        <taxon>Komagataeibacter</taxon>
    </lineage>
</organism>
<comment type="caution">
    <text evidence="2">The sequence shown here is derived from an EMBL/GenBank/DDBJ whole genome shotgun (WGS) entry which is preliminary data.</text>
</comment>
<dbReference type="Gene3D" id="2.40.50.100">
    <property type="match status" value="1"/>
</dbReference>